<protein>
    <submittedName>
        <fullName evidence="1">Uncharacterized protein</fullName>
    </submittedName>
</protein>
<accession>A0A6G5AGC4</accession>
<organism evidence="1">
    <name type="scientific">Rhipicephalus microplus</name>
    <name type="common">Cattle tick</name>
    <name type="synonym">Boophilus microplus</name>
    <dbReference type="NCBI Taxonomy" id="6941"/>
    <lineage>
        <taxon>Eukaryota</taxon>
        <taxon>Metazoa</taxon>
        <taxon>Ecdysozoa</taxon>
        <taxon>Arthropoda</taxon>
        <taxon>Chelicerata</taxon>
        <taxon>Arachnida</taxon>
        <taxon>Acari</taxon>
        <taxon>Parasitiformes</taxon>
        <taxon>Ixodida</taxon>
        <taxon>Ixodoidea</taxon>
        <taxon>Ixodidae</taxon>
        <taxon>Rhipicephalinae</taxon>
        <taxon>Rhipicephalus</taxon>
        <taxon>Boophilus</taxon>
    </lineage>
</organism>
<dbReference type="AlphaFoldDB" id="A0A6G5AGC4"/>
<name>A0A6G5AGC4_RHIMP</name>
<sequence length="115" mass="13411">MIRLVAVELFRYHRLNSSGIHDILEPLTFQMVSLLSRNCLFRFAFVLTTYLQCRKCNMSTLYNQIFFYHPIKGALLHSSVCVVFAPLSTFSNRSLPTEKPQSYLNRLTFMLLLGR</sequence>
<evidence type="ECO:0000313" key="1">
    <source>
        <dbReference type="EMBL" id="NIE49638.1"/>
    </source>
</evidence>
<proteinExistence type="predicted"/>
<dbReference type="EMBL" id="GIKN01007365">
    <property type="protein sequence ID" value="NIE49638.1"/>
    <property type="molecule type" value="Transcribed_RNA"/>
</dbReference>
<reference evidence="1" key="1">
    <citation type="submission" date="2020-03" db="EMBL/GenBank/DDBJ databases">
        <title>A transcriptome and proteome of the tick Rhipicephalus microplus shaped by the genetic composition of its hosts and developmental stage.</title>
        <authorList>
            <person name="Garcia G.R."/>
            <person name="Ribeiro J.M.C."/>
            <person name="Maruyama S.R."/>
            <person name="Gardinasse L.G."/>
            <person name="Nelson K."/>
            <person name="Ferreira B.R."/>
            <person name="Andrade T.G."/>
            <person name="Santos I.K.F.M."/>
        </authorList>
    </citation>
    <scope>NUCLEOTIDE SEQUENCE</scope>
    <source>
        <strain evidence="1">NSGR</strain>
        <tissue evidence="1">Salivary glands</tissue>
    </source>
</reference>